<evidence type="ECO:0000259" key="3">
    <source>
        <dbReference type="PROSITE" id="PS50181"/>
    </source>
</evidence>
<dbReference type="PANTHER" id="PTHR44826">
    <property type="entry name" value="SPORE COAT PROTEIN SP85"/>
    <property type="match status" value="1"/>
</dbReference>
<dbReference type="InterPro" id="IPR051860">
    <property type="entry name" value="Plasmodium_CSP_Invasion"/>
</dbReference>
<evidence type="ECO:0000313" key="4">
    <source>
        <dbReference type="EMBL" id="OQV20426.1"/>
    </source>
</evidence>
<feature type="region of interest" description="Disordered" evidence="2">
    <location>
        <begin position="503"/>
        <end position="525"/>
    </location>
</feature>
<organism evidence="4 5">
    <name type="scientific">Hypsibius exemplaris</name>
    <name type="common">Freshwater tardigrade</name>
    <dbReference type="NCBI Taxonomy" id="2072580"/>
    <lineage>
        <taxon>Eukaryota</taxon>
        <taxon>Metazoa</taxon>
        <taxon>Ecdysozoa</taxon>
        <taxon>Tardigrada</taxon>
        <taxon>Eutardigrada</taxon>
        <taxon>Parachela</taxon>
        <taxon>Hypsibioidea</taxon>
        <taxon>Hypsibiidae</taxon>
        <taxon>Hypsibius</taxon>
    </lineage>
</organism>
<dbReference type="PANTHER" id="PTHR44826:SF3">
    <property type="entry name" value="SPORE COAT PROTEIN SP85"/>
    <property type="match status" value="1"/>
</dbReference>
<sequence>MATLRGAQGIATGRYHVAIVTNNEYYEFLAYRMGKITDDLNFPLVYAPHFSEFHSAVVVLRSAVLRSMSAGALPSGGDRSKSTAAGQEPATTNPPLQSIEPPVEEFLKFHDGNWRETFTRGYGLRQMARQWSCLHYACSLRGVKPFDPRRFNLIPEEKSLIVEFYRLDSYRAADRRLLRHGLEYWRTHASRQLKRWKKCPASAFGRSTGQPSDPAAVDPEWLFSATLDQLLLRSLRDPTGEARQAVTENLRDLARASTGEYISISDFKYKWQMLVEIDRQMQNYKLLTRMNRPVYSSEQTEYEMSERQLIRKMEDYYGRWGAPARSMNEKRKMSERELTYEADDYYRRWAASEWSSETDGREFCHPQLDIWKNLQNQTDKALSLLYEQEFFIGLEGAWQRLLFGTSVREPDDTVASDWLKMARQQQRTEKGCLELTERLHLLYEIDELMRLKRFQIQGKTFPYFYDANLRPNDQELAKIWWRNERKLDEKLRAYSRQRCGNDTVDGWTDGQTEGQTDGRTDGRSAVATTEQWDHVKRDFDGWKAGWRNGLDYLTVHDGFFTGRDNMTFSLGVKNCVVMQTVDSMEALANCSVEDLLDENGPDEANLLFEKAWLLNEIDRLMTFIRDSLQGRGYYTCDLNVVATSEKQLEQACDRFQFRFAGDEQPADAPDRWNYVKQQLDIWKTCTRNGVAHLTIHEGFFTGRGNMDYTFGSQDNDAGSAMETDNQQTEYLLEDLRNGDGPIEPPVLFEKARALREMHELMASIRGSLKGRGYYTCDLEVVAATERKLEESCDRYHHRFAGSAEITDKLCYCQEQYRIWKGLVHHYSPLWLATDGFIFSLNDLPLRSLEDILLFTGIVNQARVRRVCRRWDAIVRMSYISKCLNVEVPDIWTTFSSAKIEMLSKGLSVMATEHTHAITFIRPSVHPSVQPSVRPSVHPSVQLFVRPSVHPSVQPSVRPSIHPSVQPSVRLSVHPSVQPSVRPSVSQFDDELLSKLAGIVEVVQINASRRSPWALTLVNFEIAAETAHVWLRPLLASGQLFSQCALSHCRLLLPMTFPFDAVTVRNFSGTLTSWEEQMLAENFRRCFGRPDGLAPDMLADVRQCTDQLKDRAKQLRVLACLKNWENWNRCGNFSDDISGIEAAIWKDIEVLTLVEIFVLKVLRDVGYNHETHAMHVVMDFSGGGAPNVCLINIIMTVYMRKEDRVLNTFHRSLKVLL</sequence>
<dbReference type="Proteomes" id="UP000192578">
    <property type="component" value="Unassembled WGS sequence"/>
</dbReference>
<proteinExistence type="predicted"/>
<evidence type="ECO:0000256" key="1">
    <source>
        <dbReference type="ARBA" id="ARBA00022737"/>
    </source>
</evidence>
<keyword evidence="5" id="KW-1185">Reference proteome</keyword>
<feature type="compositionally biased region" description="Polar residues" evidence="2">
    <location>
        <begin position="82"/>
        <end position="96"/>
    </location>
</feature>
<dbReference type="PROSITE" id="PS50181">
    <property type="entry name" value="FBOX"/>
    <property type="match status" value="1"/>
</dbReference>
<feature type="domain" description="F-box" evidence="3">
    <location>
        <begin position="837"/>
        <end position="894"/>
    </location>
</feature>
<dbReference type="OrthoDB" id="10070995at2759"/>
<dbReference type="InterPro" id="IPR001810">
    <property type="entry name" value="F-box_dom"/>
</dbReference>
<evidence type="ECO:0000313" key="5">
    <source>
        <dbReference type="Proteomes" id="UP000192578"/>
    </source>
</evidence>
<feature type="region of interest" description="Disordered" evidence="2">
    <location>
        <begin position="72"/>
        <end position="98"/>
    </location>
</feature>
<dbReference type="EMBL" id="MTYJ01000031">
    <property type="protein sequence ID" value="OQV20426.1"/>
    <property type="molecule type" value="Genomic_DNA"/>
</dbReference>
<evidence type="ECO:0000256" key="2">
    <source>
        <dbReference type="SAM" id="MobiDB-lite"/>
    </source>
</evidence>
<reference evidence="5" key="1">
    <citation type="submission" date="2017-01" db="EMBL/GenBank/DDBJ databases">
        <title>Comparative genomics of anhydrobiosis in the tardigrade Hypsibius dujardini.</title>
        <authorList>
            <person name="Yoshida Y."/>
            <person name="Koutsovoulos G."/>
            <person name="Laetsch D."/>
            <person name="Stevens L."/>
            <person name="Kumar S."/>
            <person name="Horikawa D."/>
            <person name="Ishino K."/>
            <person name="Komine S."/>
            <person name="Tomita M."/>
            <person name="Blaxter M."/>
            <person name="Arakawa K."/>
        </authorList>
    </citation>
    <scope>NUCLEOTIDE SEQUENCE [LARGE SCALE GENOMIC DNA]</scope>
    <source>
        <strain evidence="5">Z151</strain>
    </source>
</reference>
<name>A0A1W0WYY9_HYPEX</name>
<dbReference type="AlphaFoldDB" id="A0A1W0WYY9"/>
<dbReference type="InterPro" id="IPR036047">
    <property type="entry name" value="F-box-like_dom_sf"/>
</dbReference>
<protein>
    <recommendedName>
        <fullName evidence="3">F-box domain-containing protein</fullName>
    </recommendedName>
</protein>
<gene>
    <name evidence="4" type="ORF">BV898_05712</name>
</gene>
<keyword evidence="1" id="KW-0677">Repeat</keyword>
<dbReference type="SUPFAM" id="SSF81383">
    <property type="entry name" value="F-box domain"/>
    <property type="match status" value="1"/>
</dbReference>
<comment type="caution">
    <text evidence="4">The sequence shown here is derived from an EMBL/GenBank/DDBJ whole genome shotgun (WGS) entry which is preliminary data.</text>
</comment>
<accession>A0A1W0WYY9</accession>